<protein>
    <recommendedName>
        <fullName evidence="7">Dolichol phosphate-mannose biosynthesis regulatory protein</fullName>
    </recommendedName>
</protein>
<evidence type="ECO:0000256" key="1">
    <source>
        <dbReference type="ARBA" id="ARBA00004477"/>
    </source>
</evidence>
<comment type="function">
    <text evidence="7">Regulatory subunit of the dolichol-phosphate mannose (DPM) synthase complex; essential for the ER localization.</text>
</comment>
<dbReference type="GO" id="GO:0030234">
    <property type="term" value="F:enzyme regulator activity"/>
    <property type="evidence" value="ECO:0007669"/>
    <property type="project" value="UniProtKB-UniRule"/>
</dbReference>
<dbReference type="AlphaFoldDB" id="A0A316VLW1"/>
<dbReference type="Pfam" id="PF07297">
    <property type="entry name" value="DPM2"/>
    <property type="match status" value="1"/>
</dbReference>
<organism evidence="8 9">
    <name type="scientific">Meira miltonrushii</name>
    <dbReference type="NCBI Taxonomy" id="1280837"/>
    <lineage>
        <taxon>Eukaryota</taxon>
        <taxon>Fungi</taxon>
        <taxon>Dikarya</taxon>
        <taxon>Basidiomycota</taxon>
        <taxon>Ustilaginomycotina</taxon>
        <taxon>Exobasidiomycetes</taxon>
        <taxon>Exobasidiales</taxon>
        <taxon>Brachybasidiaceae</taxon>
        <taxon>Meira</taxon>
    </lineage>
</organism>
<evidence type="ECO:0000313" key="8">
    <source>
        <dbReference type="EMBL" id="PWN36555.1"/>
    </source>
</evidence>
<dbReference type="InterPro" id="IPR009914">
    <property type="entry name" value="DPM2"/>
</dbReference>
<dbReference type="InterPro" id="IPR037294">
    <property type="entry name" value="ABC_BtuC-like"/>
</dbReference>
<dbReference type="EMBL" id="KZ819602">
    <property type="protein sequence ID" value="PWN36555.1"/>
    <property type="molecule type" value="Genomic_DNA"/>
</dbReference>
<keyword evidence="5 7" id="KW-1133">Transmembrane helix</keyword>
<dbReference type="SUPFAM" id="SSF81345">
    <property type="entry name" value="ABC transporter involved in vitamin B12 uptake, BtuC"/>
    <property type="match status" value="1"/>
</dbReference>
<dbReference type="GO" id="GO:0005789">
    <property type="term" value="C:endoplasmic reticulum membrane"/>
    <property type="evidence" value="ECO:0007669"/>
    <property type="project" value="UniProtKB-SubCell"/>
</dbReference>
<dbReference type="GO" id="GO:0033185">
    <property type="term" value="C:dolichol-phosphate-mannose synthase complex"/>
    <property type="evidence" value="ECO:0007669"/>
    <property type="project" value="TreeGrafter"/>
</dbReference>
<dbReference type="GO" id="GO:0180047">
    <property type="term" value="P:dolichol phosphate mannose biosynthetic process"/>
    <property type="evidence" value="ECO:0007669"/>
    <property type="project" value="InterPro"/>
</dbReference>
<feature type="transmembrane region" description="Helical" evidence="7">
    <location>
        <begin position="49"/>
        <end position="72"/>
    </location>
</feature>
<sequence length="88" mass="9493">MALSDRLLGGSLLAVATFVFSYYTVWALITPLFPSDSIIQAYFPPRVWAIRLPAIILVLGLGVVGAFVGLVMQKEAAKKKAKEARKGA</sequence>
<evidence type="ECO:0000313" key="9">
    <source>
        <dbReference type="Proteomes" id="UP000245771"/>
    </source>
</evidence>
<evidence type="ECO:0000256" key="2">
    <source>
        <dbReference type="ARBA" id="ARBA00005478"/>
    </source>
</evidence>
<keyword evidence="4 7" id="KW-0256">Endoplasmic reticulum</keyword>
<evidence type="ECO:0000256" key="6">
    <source>
        <dbReference type="ARBA" id="ARBA00023136"/>
    </source>
</evidence>
<dbReference type="STRING" id="1280837.A0A316VLW1"/>
<keyword evidence="9" id="KW-1185">Reference proteome</keyword>
<accession>A0A316VLW1</accession>
<dbReference type="GeneID" id="37019812"/>
<evidence type="ECO:0000256" key="5">
    <source>
        <dbReference type="ARBA" id="ARBA00022989"/>
    </source>
</evidence>
<dbReference type="RefSeq" id="XP_025356857.1">
    <property type="nucleotide sequence ID" value="XM_025498031.1"/>
</dbReference>
<evidence type="ECO:0000256" key="3">
    <source>
        <dbReference type="ARBA" id="ARBA00022692"/>
    </source>
</evidence>
<proteinExistence type="inferred from homology"/>
<feature type="transmembrane region" description="Helical" evidence="7">
    <location>
        <begin position="7"/>
        <end position="29"/>
    </location>
</feature>
<dbReference type="PANTHER" id="PTHR15039">
    <property type="entry name" value="DOLICHOL PHOSPHATE-MANNOSE BIOSYNTHESIS REGULATORY PROTEIN"/>
    <property type="match status" value="1"/>
</dbReference>
<name>A0A316VLW1_9BASI</name>
<dbReference type="GO" id="GO:0006506">
    <property type="term" value="P:GPI anchor biosynthetic process"/>
    <property type="evidence" value="ECO:0007669"/>
    <property type="project" value="TreeGrafter"/>
</dbReference>
<comment type="similarity">
    <text evidence="2 7">Belongs to the DPM2 family.</text>
</comment>
<comment type="pathway">
    <text evidence="7">Protein modification; protein glycosylation.</text>
</comment>
<keyword evidence="6 7" id="KW-0472">Membrane</keyword>
<reference evidence="8 9" key="1">
    <citation type="journal article" date="2018" name="Mol. Biol. Evol.">
        <title>Broad Genomic Sampling Reveals a Smut Pathogenic Ancestry of the Fungal Clade Ustilaginomycotina.</title>
        <authorList>
            <person name="Kijpornyongpan T."/>
            <person name="Mondo S.J."/>
            <person name="Barry K."/>
            <person name="Sandor L."/>
            <person name="Lee J."/>
            <person name="Lipzen A."/>
            <person name="Pangilinan J."/>
            <person name="LaButti K."/>
            <person name="Hainaut M."/>
            <person name="Henrissat B."/>
            <person name="Grigoriev I.V."/>
            <person name="Spatafora J.W."/>
            <person name="Aime M.C."/>
        </authorList>
    </citation>
    <scope>NUCLEOTIDE SEQUENCE [LARGE SCALE GENOMIC DNA]</scope>
    <source>
        <strain evidence="8 9">MCA 3882</strain>
    </source>
</reference>
<dbReference type="PANTHER" id="PTHR15039:SF11">
    <property type="entry name" value="DOLICHOL PHOSPHATE-MANNOSE BIOSYNTHESIS REGULATORY PROTEIN"/>
    <property type="match status" value="1"/>
</dbReference>
<dbReference type="FunCoup" id="A0A316VLW1">
    <property type="interactions" value="46"/>
</dbReference>
<dbReference type="InParanoid" id="A0A316VLW1"/>
<keyword evidence="3 7" id="KW-0812">Transmembrane</keyword>
<comment type="subunit">
    <text evidence="7">Component of the dolichol-phosphate mannose (DPM) synthase complex.</text>
</comment>
<gene>
    <name evidence="8" type="ORF">FA14DRAFT_159048</name>
</gene>
<dbReference type="UniPathway" id="UPA00378"/>
<dbReference type="OrthoDB" id="311279at2759"/>
<comment type="subcellular location">
    <subcellularLocation>
        <location evidence="1 7">Endoplasmic reticulum membrane</location>
        <topology evidence="1 7">Multi-pass membrane protein</topology>
    </subcellularLocation>
</comment>
<evidence type="ECO:0000256" key="4">
    <source>
        <dbReference type="ARBA" id="ARBA00022824"/>
    </source>
</evidence>
<dbReference type="Proteomes" id="UP000245771">
    <property type="component" value="Unassembled WGS sequence"/>
</dbReference>
<evidence type="ECO:0000256" key="7">
    <source>
        <dbReference type="RuleBase" id="RU365084"/>
    </source>
</evidence>